<dbReference type="SUPFAM" id="SSF161098">
    <property type="entry name" value="MetI-like"/>
    <property type="match status" value="1"/>
</dbReference>
<protein>
    <submittedName>
        <fullName evidence="11">Amino acid ABC transporter permease</fullName>
    </submittedName>
</protein>
<comment type="subcellular location">
    <subcellularLocation>
        <location evidence="1 9">Cell membrane</location>
        <topology evidence="1 9">Multi-pass membrane protein</topology>
    </subcellularLocation>
</comment>
<dbReference type="Proteomes" id="UP000678513">
    <property type="component" value="Chromosome"/>
</dbReference>
<evidence type="ECO:0000259" key="10">
    <source>
        <dbReference type="PROSITE" id="PS50928"/>
    </source>
</evidence>
<evidence type="ECO:0000313" key="12">
    <source>
        <dbReference type="Proteomes" id="UP000678513"/>
    </source>
</evidence>
<reference evidence="11 12" key="1">
    <citation type="submission" date="2021-03" db="EMBL/GenBank/DDBJ databases">
        <title>Human Oral Microbial Genomes.</title>
        <authorList>
            <person name="Johnston C.D."/>
            <person name="Chen T."/>
            <person name="Dewhirst F.E."/>
        </authorList>
    </citation>
    <scope>NUCLEOTIDE SEQUENCE [LARGE SCALE GENOMIC DNA]</scope>
    <source>
        <strain evidence="11 12">DSMZ 100122</strain>
    </source>
</reference>
<dbReference type="NCBIfam" id="TIGR01726">
    <property type="entry name" value="HEQRo_perm_3TM"/>
    <property type="match status" value="1"/>
</dbReference>
<feature type="domain" description="ABC transmembrane type-1" evidence="10">
    <location>
        <begin position="17"/>
        <end position="200"/>
    </location>
</feature>
<dbReference type="InterPro" id="IPR043429">
    <property type="entry name" value="ArtM/GltK/GlnP/TcyL/YhdX-like"/>
</dbReference>
<evidence type="ECO:0000256" key="4">
    <source>
        <dbReference type="ARBA" id="ARBA00022475"/>
    </source>
</evidence>
<evidence type="ECO:0000256" key="5">
    <source>
        <dbReference type="ARBA" id="ARBA00022692"/>
    </source>
</evidence>
<keyword evidence="12" id="KW-1185">Reference proteome</keyword>
<dbReference type="InterPro" id="IPR010065">
    <property type="entry name" value="AA_ABC_transptr_permease_3TM"/>
</dbReference>
<evidence type="ECO:0000256" key="2">
    <source>
        <dbReference type="ARBA" id="ARBA00010072"/>
    </source>
</evidence>
<evidence type="ECO:0000256" key="3">
    <source>
        <dbReference type="ARBA" id="ARBA00022448"/>
    </source>
</evidence>
<dbReference type="Gene3D" id="1.10.3720.10">
    <property type="entry name" value="MetI-like"/>
    <property type="match status" value="1"/>
</dbReference>
<sequence length="219" mass="23894">MNWGIVFRSLPTYAEAALLTVRVALFGIAGALLVGMCCAVAQHFRLPVARQVAAAYIEISRNTPLLVQLFFLYYGLPKLGVRLDQELCAIIGLAFLGGSFMAETLRSGLDSVEPIQLQSSLSLGLTPWQAMRRVVFPQAVAISMPGITANLVFLVKETSVVSIIALPDLVFKAKEQIGSYYQTSEALLLLVVFYLVILLPVSLGAGFLERRLRRATFGN</sequence>
<dbReference type="PANTHER" id="PTHR30614:SF37">
    <property type="entry name" value="AMINO-ACID ABC TRANSPORTER PERMEASE PROTEIN YHDX-RELATED"/>
    <property type="match status" value="1"/>
</dbReference>
<keyword evidence="6" id="KW-0029">Amino-acid transport</keyword>
<proteinExistence type="inferred from homology"/>
<name>A0ABX7Y6Z0_9ACTN</name>
<evidence type="ECO:0000256" key="6">
    <source>
        <dbReference type="ARBA" id="ARBA00022970"/>
    </source>
</evidence>
<dbReference type="RefSeq" id="WP_212325809.1">
    <property type="nucleotide sequence ID" value="NZ_AP024463.1"/>
</dbReference>
<dbReference type="CDD" id="cd06261">
    <property type="entry name" value="TM_PBP2"/>
    <property type="match status" value="1"/>
</dbReference>
<keyword evidence="4" id="KW-1003">Cell membrane</keyword>
<keyword evidence="5 9" id="KW-0812">Transmembrane</keyword>
<comment type="similarity">
    <text evidence="2">Belongs to the binding-protein-dependent transport system permease family. HisMQ subfamily.</text>
</comment>
<evidence type="ECO:0000256" key="8">
    <source>
        <dbReference type="ARBA" id="ARBA00023136"/>
    </source>
</evidence>
<dbReference type="PROSITE" id="PS50928">
    <property type="entry name" value="ABC_TM1"/>
    <property type="match status" value="1"/>
</dbReference>
<organism evidence="11 12">
    <name type="scientific">Arachnia rubra</name>
    <dbReference type="NCBI Taxonomy" id="1547448"/>
    <lineage>
        <taxon>Bacteria</taxon>
        <taxon>Bacillati</taxon>
        <taxon>Actinomycetota</taxon>
        <taxon>Actinomycetes</taxon>
        <taxon>Propionibacteriales</taxon>
        <taxon>Propionibacteriaceae</taxon>
        <taxon>Arachnia</taxon>
    </lineage>
</organism>
<keyword evidence="7 9" id="KW-1133">Transmembrane helix</keyword>
<keyword evidence="3 9" id="KW-0813">Transport</keyword>
<feature type="transmembrane region" description="Helical" evidence="9">
    <location>
        <begin position="186"/>
        <end position="208"/>
    </location>
</feature>
<dbReference type="InterPro" id="IPR035906">
    <property type="entry name" value="MetI-like_sf"/>
</dbReference>
<evidence type="ECO:0000313" key="11">
    <source>
        <dbReference type="EMBL" id="QUC08984.1"/>
    </source>
</evidence>
<accession>A0ABX7Y6Z0</accession>
<evidence type="ECO:0000256" key="7">
    <source>
        <dbReference type="ARBA" id="ARBA00022989"/>
    </source>
</evidence>
<evidence type="ECO:0000256" key="1">
    <source>
        <dbReference type="ARBA" id="ARBA00004651"/>
    </source>
</evidence>
<gene>
    <name evidence="11" type="ORF">J5A65_04460</name>
</gene>
<feature type="transmembrane region" description="Helical" evidence="9">
    <location>
        <begin position="139"/>
        <end position="166"/>
    </location>
</feature>
<evidence type="ECO:0000256" key="9">
    <source>
        <dbReference type="RuleBase" id="RU363032"/>
    </source>
</evidence>
<dbReference type="InterPro" id="IPR000515">
    <property type="entry name" value="MetI-like"/>
</dbReference>
<dbReference type="PANTHER" id="PTHR30614">
    <property type="entry name" value="MEMBRANE COMPONENT OF AMINO ACID ABC TRANSPORTER"/>
    <property type="match status" value="1"/>
</dbReference>
<dbReference type="Pfam" id="PF00528">
    <property type="entry name" value="BPD_transp_1"/>
    <property type="match status" value="1"/>
</dbReference>
<keyword evidence="8 9" id="KW-0472">Membrane</keyword>
<feature type="transmembrane region" description="Helical" evidence="9">
    <location>
        <begin position="20"/>
        <end position="41"/>
    </location>
</feature>
<dbReference type="EMBL" id="CP072384">
    <property type="protein sequence ID" value="QUC08984.1"/>
    <property type="molecule type" value="Genomic_DNA"/>
</dbReference>